<protein>
    <submittedName>
        <fullName evidence="1">Uncharacterized protein</fullName>
    </submittedName>
</protein>
<gene>
    <name evidence="1" type="ORF">EPH_0006500</name>
</gene>
<dbReference type="AlphaFoldDB" id="U6G6J4"/>
<keyword evidence="2" id="KW-1185">Reference proteome</keyword>
<evidence type="ECO:0000313" key="2">
    <source>
        <dbReference type="Proteomes" id="UP000018201"/>
    </source>
</evidence>
<reference evidence="1" key="1">
    <citation type="submission" date="2013-10" db="EMBL/GenBank/DDBJ databases">
        <title>Genomic analysis of the causative agents of coccidiosis in chickens.</title>
        <authorList>
            <person name="Reid A.J."/>
            <person name="Blake D."/>
            <person name="Billington K."/>
            <person name="Browne H."/>
            <person name="Dunn M."/>
            <person name="Hung S."/>
            <person name="Kawahara F."/>
            <person name="Miranda-Saavedra D."/>
            <person name="Mourier T."/>
            <person name="Nagra H."/>
            <person name="Otto T.D."/>
            <person name="Rawlings N."/>
            <person name="Sanchez A."/>
            <person name="Sanders M."/>
            <person name="Subramaniam C."/>
            <person name="Tay Y."/>
            <person name="Dear P."/>
            <person name="Doerig C."/>
            <person name="Gruber A."/>
            <person name="Parkinson J."/>
            <person name="Shirley M."/>
            <person name="Wan K.L."/>
            <person name="Berriman M."/>
            <person name="Tomley F."/>
            <person name="Pain A."/>
        </authorList>
    </citation>
    <scope>NUCLEOTIDE SEQUENCE [LARGE SCALE GENOMIC DNA]</scope>
    <source>
        <strain evidence="1">Houghton</strain>
    </source>
</reference>
<dbReference type="VEuPathDB" id="ToxoDB:EPH_0006500"/>
<dbReference type="Proteomes" id="UP000018201">
    <property type="component" value="Unassembled WGS sequence"/>
</dbReference>
<accession>U6G6J4</accession>
<name>U6G6J4_9EIME</name>
<reference evidence="1" key="2">
    <citation type="submission" date="2013-10" db="EMBL/GenBank/DDBJ databases">
        <authorList>
            <person name="Aslett M."/>
        </authorList>
    </citation>
    <scope>NUCLEOTIDE SEQUENCE [LARGE SCALE GENOMIC DNA]</scope>
    <source>
        <strain evidence="1">Houghton</strain>
    </source>
</reference>
<evidence type="ECO:0000313" key="1">
    <source>
        <dbReference type="EMBL" id="CDI75871.1"/>
    </source>
</evidence>
<sequence>MLLELNRGVAGVAGKAAGLVHSIWGMRWEPMNLGRIEFQEVLATGVGWVGMDKLAKACELTAAKGDVPSLGGALVPSLIRLRPSGVFGEPLKHAHCLCRSSMELVPQVASGDAQGIRQIGWVAIDWWRNAFQEVRHDALPLPSPPHAVVGECSDSHSQIPIRVKHFEFDVSMGER</sequence>
<organism evidence="1 2">
    <name type="scientific">Eimeria praecox</name>
    <dbReference type="NCBI Taxonomy" id="51316"/>
    <lineage>
        <taxon>Eukaryota</taxon>
        <taxon>Sar</taxon>
        <taxon>Alveolata</taxon>
        <taxon>Apicomplexa</taxon>
        <taxon>Conoidasida</taxon>
        <taxon>Coccidia</taxon>
        <taxon>Eucoccidiorida</taxon>
        <taxon>Eimeriorina</taxon>
        <taxon>Eimeriidae</taxon>
        <taxon>Eimeria</taxon>
    </lineage>
</organism>
<proteinExistence type="predicted"/>
<dbReference type="EMBL" id="HG691182">
    <property type="protein sequence ID" value="CDI75871.1"/>
    <property type="molecule type" value="Genomic_DNA"/>
</dbReference>